<evidence type="ECO:0000259" key="1">
    <source>
        <dbReference type="Pfam" id="PF08759"/>
    </source>
</evidence>
<dbReference type="AlphaFoldDB" id="A0A1G7PI15"/>
<dbReference type="EMBL" id="FNCK01000001">
    <property type="protein sequence ID" value="SDF85946.1"/>
    <property type="molecule type" value="Genomic_DNA"/>
</dbReference>
<evidence type="ECO:0000313" key="3">
    <source>
        <dbReference type="Proteomes" id="UP000199708"/>
    </source>
</evidence>
<dbReference type="OrthoDB" id="9790931at2"/>
<dbReference type="GO" id="GO:0016740">
    <property type="term" value="F:transferase activity"/>
    <property type="evidence" value="ECO:0007669"/>
    <property type="project" value="UniProtKB-KW"/>
</dbReference>
<feature type="domain" description="Glycosyltransferase GT-D fold" evidence="1">
    <location>
        <begin position="73"/>
        <end position="299"/>
    </location>
</feature>
<accession>A0A1G7PI15</accession>
<dbReference type="STRING" id="120956.SAMN05421791_101261"/>
<dbReference type="Proteomes" id="UP000199708">
    <property type="component" value="Unassembled WGS sequence"/>
</dbReference>
<proteinExistence type="predicted"/>
<protein>
    <submittedName>
        <fullName evidence="2">Glycosyltransferase, SP_1767 family</fullName>
    </submittedName>
</protein>
<dbReference type="RefSeq" id="WP_090288962.1">
    <property type="nucleotide sequence ID" value="NZ_FNCK01000001.1"/>
</dbReference>
<gene>
    <name evidence="2" type="ORF">SAMN05421791_101261</name>
</gene>
<keyword evidence="2" id="KW-0808">Transferase</keyword>
<evidence type="ECO:0000313" key="2">
    <source>
        <dbReference type="EMBL" id="SDF85946.1"/>
    </source>
</evidence>
<dbReference type="InterPro" id="IPR014869">
    <property type="entry name" value="GT-D"/>
</dbReference>
<reference evidence="2 3" key="1">
    <citation type="submission" date="2016-10" db="EMBL/GenBank/DDBJ databases">
        <authorList>
            <person name="de Groot N.N."/>
        </authorList>
    </citation>
    <scope>NUCLEOTIDE SEQUENCE [LARGE SCALE GENOMIC DNA]</scope>
    <source>
        <strain evidence="2 3">ATCC BAA-466</strain>
    </source>
</reference>
<name>A0A1G7PI15_9LACT</name>
<sequence length="324" mass="37313">MSVINIKTKLQKSKIGKIIIKIYHYGYAVPVSKFYLLRYFLLKNNKIFRELKKNKFYSDDDVFMALGELNKSLCRFGDGEITWICQNSKGYFGQENSELLSKRLKEIITSSHKDVLIGIPNFFDEMKGYSKVRQNARNVHLSKYAKKWMELTSRENTKYADSLITRVYFGRKNVNHEKMFSKWKKIWESREVIIIEGSATLFGVGNDLLEKASSVQRIIAPAENAFSEYENILKAARKFPKNTLFLIALGPTATVLAYDLALLGFQAIDIGHLDVEYEWFRSGKELNKQIPVKGKYVNEAGGMPNDTLDSKTMSKYFNEIIAII</sequence>
<organism evidence="2 3">
    <name type="scientific">Facklamia miroungae</name>
    <dbReference type="NCBI Taxonomy" id="120956"/>
    <lineage>
        <taxon>Bacteria</taxon>
        <taxon>Bacillati</taxon>
        <taxon>Bacillota</taxon>
        <taxon>Bacilli</taxon>
        <taxon>Lactobacillales</taxon>
        <taxon>Aerococcaceae</taxon>
        <taxon>Facklamia</taxon>
    </lineage>
</organism>
<keyword evidence="3" id="KW-1185">Reference proteome</keyword>
<dbReference type="Pfam" id="PF08759">
    <property type="entry name" value="GT-D"/>
    <property type="match status" value="1"/>
</dbReference>